<dbReference type="GO" id="GO:0005886">
    <property type="term" value="C:plasma membrane"/>
    <property type="evidence" value="ECO:0007669"/>
    <property type="project" value="TreeGrafter"/>
</dbReference>
<proteinExistence type="inferred from homology"/>
<evidence type="ECO:0000256" key="11">
    <source>
        <dbReference type="RuleBase" id="RU361235"/>
    </source>
</evidence>
<dbReference type="Gene3D" id="3.40.50.1820">
    <property type="entry name" value="alpha/beta hydrolase"/>
    <property type="match status" value="1"/>
</dbReference>
<evidence type="ECO:0000259" key="13">
    <source>
        <dbReference type="Pfam" id="PF00135"/>
    </source>
</evidence>
<dbReference type="ESTHER" id="ramva-a0a1d1uki4">
    <property type="family name" value="ACHE"/>
</dbReference>
<keyword evidence="5 11" id="KW-0378">Hydrolase</keyword>
<dbReference type="PANTHER" id="PTHR43918">
    <property type="entry name" value="ACETYLCHOLINESTERASE"/>
    <property type="match status" value="1"/>
</dbReference>
<evidence type="ECO:0000256" key="2">
    <source>
        <dbReference type="ARBA" id="ARBA00005964"/>
    </source>
</evidence>
<comment type="catalytic activity">
    <reaction evidence="9">
        <text>acetylcholine + H2O = choline + acetate + H(+)</text>
        <dbReference type="Rhea" id="RHEA:17561"/>
        <dbReference type="ChEBI" id="CHEBI:15354"/>
        <dbReference type="ChEBI" id="CHEBI:15355"/>
        <dbReference type="ChEBI" id="CHEBI:15377"/>
        <dbReference type="ChEBI" id="CHEBI:15378"/>
        <dbReference type="ChEBI" id="CHEBI:30089"/>
        <dbReference type="EC" id="3.1.1.7"/>
    </reaction>
</comment>
<gene>
    <name evidence="15" type="primary">RvY_02659</name>
    <name evidence="15" type="synonym">RvY_02659.1</name>
    <name evidence="15" type="ORF">RvY_02659-1</name>
</gene>
<evidence type="ECO:0000256" key="6">
    <source>
        <dbReference type="ARBA" id="ARBA00022867"/>
    </source>
</evidence>
<evidence type="ECO:0000256" key="3">
    <source>
        <dbReference type="ARBA" id="ARBA00022487"/>
    </source>
</evidence>
<evidence type="ECO:0000256" key="8">
    <source>
        <dbReference type="ARBA" id="ARBA00023180"/>
    </source>
</evidence>
<keyword evidence="6" id="KW-0531">Neurotransmitter degradation</keyword>
<dbReference type="GO" id="GO:0006581">
    <property type="term" value="P:acetylcholine catabolic process"/>
    <property type="evidence" value="ECO:0007669"/>
    <property type="project" value="TreeGrafter"/>
</dbReference>
<dbReference type="GO" id="GO:0019695">
    <property type="term" value="P:choline metabolic process"/>
    <property type="evidence" value="ECO:0007669"/>
    <property type="project" value="TreeGrafter"/>
</dbReference>
<dbReference type="STRING" id="947166.A0A1D1UKI4"/>
<dbReference type="InterPro" id="IPR002018">
    <property type="entry name" value="CarbesteraseB"/>
</dbReference>
<feature type="region of interest" description="Disordered" evidence="12">
    <location>
        <begin position="29"/>
        <end position="49"/>
    </location>
</feature>
<comment type="subcellular location">
    <subcellularLocation>
        <location evidence="1">Secreted</location>
    </subcellularLocation>
</comment>
<evidence type="ECO:0000256" key="10">
    <source>
        <dbReference type="PIRSR" id="PIRSR600997-1"/>
    </source>
</evidence>
<dbReference type="AlphaFoldDB" id="A0A1D1UKI4"/>
<keyword evidence="4" id="KW-0964">Secreted</keyword>
<dbReference type="InterPro" id="IPR000997">
    <property type="entry name" value="Cholinesterase"/>
</dbReference>
<keyword evidence="16" id="KW-1185">Reference proteome</keyword>
<dbReference type="PRINTS" id="PR00878">
    <property type="entry name" value="CHOLNESTRASE"/>
</dbReference>
<evidence type="ECO:0000259" key="14">
    <source>
        <dbReference type="Pfam" id="PF08674"/>
    </source>
</evidence>
<protein>
    <recommendedName>
        <fullName evidence="11">Carboxylic ester hydrolase</fullName>
        <ecNumber evidence="11">3.1.1.-</ecNumber>
    </recommendedName>
</protein>
<reference evidence="15 16" key="1">
    <citation type="journal article" date="2016" name="Nat. Commun.">
        <title>Extremotolerant tardigrade genome and improved radiotolerance of human cultured cells by tardigrade-unique protein.</title>
        <authorList>
            <person name="Hashimoto T."/>
            <person name="Horikawa D.D."/>
            <person name="Saito Y."/>
            <person name="Kuwahara H."/>
            <person name="Kozuka-Hata H."/>
            <person name="Shin-I T."/>
            <person name="Minakuchi Y."/>
            <person name="Ohishi K."/>
            <person name="Motoyama A."/>
            <person name="Aizu T."/>
            <person name="Enomoto A."/>
            <person name="Kondo K."/>
            <person name="Tanaka S."/>
            <person name="Hara Y."/>
            <person name="Koshikawa S."/>
            <person name="Sagara H."/>
            <person name="Miura T."/>
            <person name="Yokobori S."/>
            <person name="Miyagawa K."/>
            <person name="Suzuki Y."/>
            <person name="Kubo T."/>
            <person name="Oyama M."/>
            <person name="Kohara Y."/>
            <person name="Fujiyama A."/>
            <person name="Arakawa K."/>
            <person name="Katayama T."/>
            <person name="Toyoda A."/>
            <person name="Kunieda T."/>
        </authorList>
    </citation>
    <scope>NUCLEOTIDE SEQUENCE [LARGE SCALE GENOMIC DNA]</scope>
    <source>
        <strain evidence="15 16">YOKOZUNA-1</strain>
    </source>
</reference>
<comment type="similarity">
    <text evidence="2 11">Belongs to the type-B carboxylesterase/lipase family.</text>
</comment>
<evidence type="ECO:0000256" key="7">
    <source>
        <dbReference type="ARBA" id="ARBA00023157"/>
    </source>
</evidence>
<feature type="active site" description="Acyl-ester intermediate" evidence="10">
    <location>
        <position position="277"/>
    </location>
</feature>
<dbReference type="PROSITE" id="PS00122">
    <property type="entry name" value="CARBOXYLESTERASE_B_1"/>
    <property type="match status" value="1"/>
</dbReference>
<dbReference type="SUPFAM" id="SSF53474">
    <property type="entry name" value="alpha/beta-Hydrolases"/>
    <property type="match status" value="1"/>
</dbReference>
<sequence>MLKPNRWRDPSPQCNYAESHCARCRCASTSTPPPLPPSRAPSVTTSSKPSVRCRNPLDFSIRLLCQYLVLLLLPWASLAKDQLIVKTSKGLVRGFSMMSPSGKQVDAFFGIPFAQPPLEDLRFRPPIPVEPWDGILNATKAANSCYQPLDTAFGDFIGATMWNANTEISEDCLYMNIWIPRPRPTNAAVMVWVYGGGFYSGTITLDVYDGSTLAAQENIIVASIQYRVGSLGFLYFGTDDIPGNAAMFDQVAAFRFIKENIRNFGGNPDNITIFGESAGAVSVALHLLSPLSRNLFNQAIMSSGSATCPWGTTTPEVALKRTLELTKRVGCRLDPVTENLPAIAKCLRKVPAAEFVDKEWVTSGLIEFPFVPVIDGEFLPQRPDTILKNGAFKRCNIMMGSMSEEGSFFVNYHFDNLFTIQQNVHLSHEELIHSLEKAFYNFSRVAKDAIIFQYTDWVHPNDPLKNVDLLEKAVGDYFFTCNVNEMAWSYAGAGQNIHMYHFNHRSSNMPWPEWIGAAHGYEVEYLFGWPLDPKRGYKQEEVELSKRMMNYWANFAKTGNPSLTKEGGYSKHSWPVYTLHGKEHLMLNVKDPAIGRGPRATQCAFWKKYMPQLMSMTADIDEVEAQWKAQFHEWNTRYIVDWKAQFDRYVRQTRKLQAHSLFAHEDL</sequence>
<dbReference type="Proteomes" id="UP000186922">
    <property type="component" value="Unassembled WGS sequence"/>
</dbReference>
<evidence type="ECO:0000256" key="9">
    <source>
        <dbReference type="ARBA" id="ARBA00048484"/>
    </source>
</evidence>
<keyword evidence="8" id="KW-0325">Glycoprotein</keyword>
<name>A0A1D1UKI4_RAMVA</name>
<feature type="domain" description="Acetylcholinesterase tetramerisation" evidence="14">
    <location>
        <begin position="621"/>
        <end position="653"/>
    </location>
</feature>
<feature type="active site" description="Charge relay system" evidence="10">
    <location>
        <position position="405"/>
    </location>
</feature>
<dbReference type="FunFam" id="3.40.50.1820:FF:000029">
    <property type="entry name" value="Acetylcholinesterase"/>
    <property type="match status" value="1"/>
</dbReference>
<dbReference type="CDD" id="cd00312">
    <property type="entry name" value="Esterase_lipase"/>
    <property type="match status" value="1"/>
</dbReference>
<evidence type="ECO:0000256" key="5">
    <source>
        <dbReference type="ARBA" id="ARBA00022801"/>
    </source>
</evidence>
<dbReference type="InterPro" id="IPR014788">
    <property type="entry name" value="AChE_tetra"/>
</dbReference>
<dbReference type="GO" id="GO:0003990">
    <property type="term" value="F:acetylcholinesterase activity"/>
    <property type="evidence" value="ECO:0007669"/>
    <property type="project" value="UniProtKB-EC"/>
</dbReference>
<evidence type="ECO:0000313" key="15">
    <source>
        <dbReference type="EMBL" id="GAU90209.1"/>
    </source>
</evidence>
<keyword evidence="7" id="KW-1015">Disulfide bond</keyword>
<dbReference type="InterPro" id="IPR050654">
    <property type="entry name" value="AChE-related_enzymes"/>
</dbReference>
<evidence type="ECO:0000313" key="16">
    <source>
        <dbReference type="Proteomes" id="UP000186922"/>
    </source>
</evidence>
<evidence type="ECO:0000256" key="12">
    <source>
        <dbReference type="SAM" id="MobiDB-lite"/>
    </source>
</evidence>
<evidence type="ECO:0000256" key="4">
    <source>
        <dbReference type="ARBA" id="ARBA00022525"/>
    </source>
</evidence>
<dbReference type="InterPro" id="IPR029058">
    <property type="entry name" value="AB_hydrolase_fold"/>
</dbReference>
<dbReference type="EMBL" id="BDGG01000001">
    <property type="protein sequence ID" value="GAU90209.1"/>
    <property type="molecule type" value="Genomic_DNA"/>
</dbReference>
<keyword evidence="3" id="KW-0719">Serine esterase</keyword>
<dbReference type="Pfam" id="PF08674">
    <property type="entry name" value="AChE_tetra"/>
    <property type="match status" value="1"/>
</dbReference>
<dbReference type="PANTHER" id="PTHR43918:SF12">
    <property type="entry name" value="ACETYLCHOLINESTERASE 1"/>
    <property type="match status" value="1"/>
</dbReference>
<dbReference type="OrthoDB" id="9000293at2759"/>
<evidence type="ECO:0000256" key="1">
    <source>
        <dbReference type="ARBA" id="ARBA00004613"/>
    </source>
</evidence>
<comment type="caution">
    <text evidence="15">The sequence shown here is derived from an EMBL/GenBank/DDBJ whole genome shotgun (WGS) entry which is preliminary data.</text>
</comment>
<feature type="domain" description="Carboxylesterase type B" evidence="13">
    <location>
        <begin position="82"/>
        <end position="606"/>
    </location>
</feature>
<dbReference type="GO" id="GO:0005615">
    <property type="term" value="C:extracellular space"/>
    <property type="evidence" value="ECO:0007669"/>
    <property type="project" value="TreeGrafter"/>
</dbReference>
<dbReference type="Pfam" id="PF00135">
    <property type="entry name" value="COesterase"/>
    <property type="match status" value="1"/>
</dbReference>
<accession>A0A1D1UKI4</accession>
<dbReference type="EC" id="3.1.1.-" evidence="11"/>
<feature type="active site" description="Charge relay system" evidence="10">
    <location>
        <position position="519"/>
    </location>
</feature>
<dbReference type="InterPro" id="IPR019826">
    <property type="entry name" value="Carboxylesterase_B_AS"/>
</dbReference>
<organism evidence="15 16">
    <name type="scientific">Ramazzottius varieornatus</name>
    <name type="common">Water bear</name>
    <name type="synonym">Tardigrade</name>
    <dbReference type="NCBI Taxonomy" id="947166"/>
    <lineage>
        <taxon>Eukaryota</taxon>
        <taxon>Metazoa</taxon>
        <taxon>Ecdysozoa</taxon>
        <taxon>Tardigrada</taxon>
        <taxon>Eutardigrada</taxon>
        <taxon>Parachela</taxon>
        <taxon>Hypsibioidea</taxon>
        <taxon>Ramazzottiidae</taxon>
        <taxon>Ramazzottius</taxon>
    </lineage>
</organism>